<keyword evidence="1" id="KW-1133">Transmembrane helix</keyword>
<comment type="caution">
    <text evidence="2">The sequence shown here is derived from an EMBL/GenBank/DDBJ whole genome shotgun (WGS) entry which is preliminary data.</text>
</comment>
<keyword evidence="1" id="KW-0472">Membrane</keyword>
<feature type="non-terminal residue" evidence="2">
    <location>
        <position position="160"/>
    </location>
</feature>
<evidence type="ECO:0000256" key="1">
    <source>
        <dbReference type="SAM" id="Phobius"/>
    </source>
</evidence>
<feature type="transmembrane region" description="Helical" evidence="1">
    <location>
        <begin position="20"/>
        <end position="40"/>
    </location>
</feature>
<evidence type="ECO:0000313" key="2">
    <source>
        <dbReference type="EMBL" id="KAG5610104.1"/>
    </source>
</evidence>
<dbReference type="AlphaFoldDB" id="A0A9J5ZE42"/>
<keyword evidence="3" id="KW-1185">Reference proteome</keyword>
<accession>A0A9J5ZE42</accession>
<keyword evidence="1" id="KW-0812">Transmembrane</keyword>
<protein>
    <submittedName>
        <fullName evidence="2">Uncharacterized protein</fullName>
    </submittedName>
</protein>
<sequence length="160" mass="18040">MKDHLAKLVGIADQLGDPPFGLVHLRLALAFSSVVFWIIGHHRLSILEQKARIRPFGDSPNGFGDSQIFISSFFLLPLFLFDKISCSQYLLQMQVQAQPKFSNDLTQGFPVFSNRQLFQPTQEQKGILKACNRAECKVSPSVWALVPGVTQKEQQCQLHQ</sequence>
<name>A0A9J5ZE42_SOLCO</name>
<dbReference type="Proteomes" id="UP000824120">
    <property type="component" value="Chromosome 4"/>
</dbReference>
<proteinExistence type="predicted"/>
<organism evidence="2 3">
    <name type="scientific">Solanum commersonii</name>
    <name type="common">Commerson's wild potato</name>
    <name type="synonym">Commerson's nightshade</name>
    <dbReference type="NCBI Taxonomy" id="4109"/>
    <lineage>
        <taxon>Eukaryota</taxon>
        <taxon>Viridiplantae</taxon>
        <taxon>Streptophyta</taxon>
        <taxon>Embryophyta</taxon>
        <taxon>Tracheophyta</taxon>
        <taxon>Spermatophyta</taxon>
        <taxon>Magnoliopsida</taxon>
        <taxon>eudicotyledons</taxon>
        <taxon>Gunneridae</taxon>
        <taxon>Pentapetalae</taxon>
        <taxon>asterids</taxon>
        <taxon>lamiids</taxon>
        <taxon>Solanales</taxon>
        <taxon>Solanaceae</taxon>
        <taxon>Solanoideae</taxon>
        <taxon>Solaneae</taxon>
        <taxon>Solanum</taxon>
    </lineage>
</organism>
<gene>
    <name evidence="2" type="ORF">H5410_021385</name>
</gene>
<dbReference type="EMBL" id="JACXVP010000004">
    <property type="protein sequence ID" value="KAG5610104.1"/>
    <property type="molecule type" value="Genomic_DNA"/>
</dbReference>
<evidence type="ECO:0000313" key="3">
    <source>
        <dbReference type="Proteomes" id="UP000824120"/>
    </source>
</evidence>
<reference evidence="2 3" key="1">
    <citation type="submission" date="2020-09" db="EMBL/GenBank/DDBJ databases">
        <title>De no assembly of potato wild relative species, Solanum commersonii.</title>
        <authorList>
            <person name="Cho K."/>
        </authorList>
    </citation>
    <scope>NUCLEOTIDE SEQUENCE [LARGE SCALE GENOMIC DNA]</scope>
    <source>
        <strain evidence="2">LZ3.2</strain>
        <tissue evidence="2">Leaf</tissue>
    </source>
</reference>